<accession>A0AAU8A2A7</accession>
<evidence type="ECO:0000313" key="2">
    <source>
        <dbReference type="EMBL" id="XCC57522.1"/>
    </source>
</evidence>
<proteinExistence type="predicted"/>
<evidence type="ECO:0000256" key="1">
    <source>
        <dbReference type="SAM" id="Coils"/>
    </source>
</evidence>
<dbReference type="RefSeq" id="WP_353438559.1">
    <property type="nucleotide sequence ID" value="NZ_CP099959.1"/>
</dbReference>
<dbReference type="AlphaFoldDB" id="A0AAU8A2A7"/>
<dbReference type="Pfam" id="PF10504">
    <property type="entry name" value="DUF2452"/>
    <property type="match status" value="1"/>
</dbReference>
<feature type="coiled-coil region" evidence="1">
    <location>
        <begin position="42"/>
        <end position="76"/>
    </location>
</feature>
<reference evidence="2" key="1">
    <citation type="submission" date="2022-06" db="EMBL/GenBank/DDBJ databases">
        <title>New Polynucleobacter species.</title>
        <authorList>
            <person name="Hahn M.W."/>
        </authorList>
    </citation>
    <scope>NUCLEOTIDE SEQUENCE</scope>
    <source>
        <strain evidence="2">UK-FUSCHL-C3</strain>
    </source>
</reference>
<dbReference type="EMBL" id="CP099959">
    <property type="protein sequence ID" value="XCC57522.1"/>
    <property type="molecule type" value="Genomic_DNA"/>
</dbReference>
<keyword evidence="1" id="KW-0175">Coiled coil</keyword>
<dbReference type="InterPro" id="IPR019534">
    <property type="entry name" value="DUF2452"/>
</dbReference>
<gene>
    <name evidence="2" type="ORF">NKE59_08530</name>
</gene>
<protein>
    <submittedName>
        <fullName evidence="2">DUF2452 domain-containing protein</fullName>
    </submittedName>
</protein>
<name>A0AAU8A2A7_9BURK</name>
<sequence>MRIEDKDPDRHNAIEYPMEVGAPKFAPVPIKEEKDKAINIARQHANQEYDRIMEQAAVLMRQAKALQERLDATEMVHAAKFTFNPVYGKKYYLYQDQAISGYRLVQNSPREWSCGIPDGWSFCQAVRKMGDSTWEIVEEDLQ</sequence>
<organism evidence="2">
    <name type="scientific">Polynucleobacter sp. UK-FUSCHL-C3</name>
    <dbReference type="NCBI Taxonomy" id="2955208"/>
    <lineage>
        <taxon>Bacteria</taxon>
        <taxon>Pseudomonadati</taxon>
        <taxon>Pseudomonadota</taxon>
        <taxon>Betaproteobacteria</taxon>
        <taxon>Burkholderiales</taxon>
        <taxon>Burkholderiaceae</taxon>
        <taxon>Polynucleobacter</taxon>
    </lineage>
</organism>